<reference evidence="2" key="1">
    <citation type="submission" date="2020-11" db="EMBL/GenBank/DDBJ databases">
        <title>Bacterial whole genome sequence for Panacibacter sp. DH6.</title>
        <authorList>
            <person name="Le V."/>
            <person name="Ko S."/>
            <person name="Ahn C.-Y."/>
            <person name="Oh H.-M."/>
        </authorList>
    </citation>
    <scope>NUCLEOTIDE SEQUENCE</scope>
    <source>
        <strain evidence="2">DH6</strain>
    </source>
</reference>
<sequence length="155" mass="18009">MTDTTHNEYTLTCRFSSFDTTVDVIFNNTVDTINDCQKKNYEGFISKQDYLVPEILQQVFEYYKKSYPDYYQGWSYGNQLTKQQIEENLPTPTNAMNLKKFIEPLSVYIADNKNCEEGTFGIYFDCTWDIKSSLGVVIKKWKVAEVGTGDIAFLF</sequence>
<accession>A0A931H0N9</accession>
<keyword evidence="3" id="KW-1185">Reference proteome</keyword>
<evidence type="ECO:0000259" key="1">
    <source>
        <dbReference type="Pfam" id="PF22481"/>
    </source>
</evidence>
<dbReference type="InterPro" id="IPR054254">
    <property type="entry name" value="DUF6985"/>
</dbReference>
<evidence type="ECO:0000313" key="3">
    <source>
        <dbReference type="Proteomes" id="UP000628448"/>
    </source>
</evidence>
<evidence type="ECO:0000313" key="2">
    <source>
        <dbReference type="EMBL" id="MBG9378807.1"/>
    </source>
</evidence>
<organism evidence="2 3">
    <name type="scientific">Panacibacter microcysteis</name>
    <dbReference type="NCBI Taxonomy" id="2793269"/>
    <lineage>
        <taxon>Bacteria</taxon>
        <taxon>Pseudomonadati</taxon>
        <taxon>Bacteroidota</taxon>
        <taxon>Chitinophagia</taxon>
        <taxon>Chitinophagales</taxon>
        <taxon>Chitinophagaceae</taxon>
        <taxon>Panacibacter</taxon>
    </lineage>
</organism>
<dbReference type="Proteomes" id="UP000628448">
    <property type="component" value="Unassembled WGS sequence"/>
</dbReference>
<name>A0A931H0N9_9BACT</name>
<dbReference type="AlphaFoldDB" id="A0A931H0N9"/>
<feature type="domain" description="DUF6985" evidence="1">
    <location>
        <begin position="10"/>
        <end position="152"/>
    </location>
</feature>
<protein>
    <recommendedName>
        <fullName evidence="1">DUF6985 domain-containing protein</fullName>
    </recommendedName>
</protein>
<comment type="caution">
    <text evidence="2">The sequence shown here is derived from an EMBL/GenBank/DDBJ whole genome shotgun (WGS) entry which is preliminary data.</text>
</comment>
<dbReference type="Pfam" id="PF22481">
    <property type="entry name" value="DUF6985"/>
    <property type="match status" value="1"/>
</dbReference>
<gene>
    <name evidence="2" type="ORF">I5907_21420</name>
</gene>
<proteinExistence type="predicted"/>
<dbReference type="EMBL" id="JADWYR010000006">
    <property type="protein sequence ID" value="MBG9378807.1"/>
    <property type="molecule type" value="Genomic_DNA"/>
</dbReference>